<dbReference type="GO" id="GO:0003677">
    <property type="term" value="F:DNA binding"/>
    <property type="evidence" value="ECO:0007669"/>
    <property type="project" value="UniProtKB-KW"/>
</dbReference>
<dbReference type="EMBL" id="LGAP01000046">
    <property type="protein sequence ID" value="KOF12895.1"/>
    <property type="molecule type" value="Genomic_DNA"/>
</dbReference>
<sequence length="301" mass="32930">MARRFDYLADVEVFVAVAEHGSLTAGAIALGTTPSVVSRAISRLEARLGSQLLRRTTRRIGLTHDGQHFLDQARSAFSTIDDAERAIQGGGGQVAGRVRLSVPTTYGHFRLPPQLCRFRALHPKVEVELNITNRNVDLVAEGFDLAIRMGPLPDSGLIARKIEDGAMCLVASPDYIARRGAPESIADLDRHDCVPFVMPSTGRFAPWMFRDNGQDLDWVPTSGGLRVSDDVLGVMSMAEHGAGICQTYDFVVDRAVQQGRMVELLPHLTGRTRSISIVYAPNRRLSAASRALIDVLSERWG</sequence>
<proteinExistence type="inferred from homology"/>
<dbReference type="PANTHER" id="PTHR30537:SF5">
    <property type="entry name" value="HTH-TYPE TRANSCRIPTIONAL ACTIVATOR TTDR-RELATED"/>
    <property type="match status" value="1"/>
</dbReference>
<dbReference type="SUPFAM" id="SSF46785">
    <property type="entry name" value="Winged helix' DNA-binding domain"/>
    <property type="match status" value="1"/>
</dbReference>
<evidence type="ECO:0000313" key="7">
    <source>
        <dbReference type="Proteomes" id="UP000037425"/>
    </source>
</evidence>
<keyword evidence="2" id="KW-0805">Transcription regulation</keyword>
<evidence type="ECO:0000256" key="2">
    <source>
        <dbReference type="ARBA" id="ARBA00023015"/>
    </source>
</evidence>
<keyword evidence="4" id="KW-0804">Transcription</keyword>
<dbReference type="InterPro" id="IPR000847">
    <property type="entry name" value="LysR_HTH_N"/>
</dbReference>
<dbReference type="GO" id="GO:0003700">
    <property type="term" value="F:DNA-binding transcription factor activity"/>
    <property type="evidence" value="ECO:0007669"/>
    <property type="project" value="InterPro"/>
</dbReference>
<dbReference type="InterPro" id="IPR058163">
    <property type="entry name" value="LysR-type_TF_proteobact-type"/>
</dbReference>
<keyword evidence="3" id="KW-0238">DNA-binding</keyword>
<comment type="similarity">
    <text evidence="1">Belongs to the LysR transcriptional regulatory family.</text>
</comment>
<dbReference type="PANTHER" id="PTHR30537">
    <property type="entry name" value="HTH-TYPE TRANSCRIPTIONAL REGULATOR"/>
    <property type="match status" value="1"/>
</dbReference>
<dbReference type="Gene3D" id="3.40.190.290">
    <property type="match status" value="1"/>
</dbReference>
<evidence type="ECO:0000259" key="5">
    <source>
        <dbReference type="PROSITE" id="PS50931"/>
    </source>
</evidence>
<dbReference type="CDD" id="cd08422">
    <property type="entry name" value="PBP2_CrgA_like"/>
    <property type="match status" value="1"/>
</dbReference>
<comment type="caution">
    <text evidence="6">The sequence shown here is derived from an EMBL/GenBank/DDBJ whole genome shotgun (WGS) entry which is preliminary data.</text>
</comment>
<evidence type="ECO:0000256" key="1">
    <source>
        <dbReference type="ARBA" id="ARBA00009437"/>
    </source>
</evidence>
<dbReference type="SUPFAM" id="SSF53850">
    <property type="entry name" value="Periplasmic binding protein-like II"/>
    <property type="match status" value="1"/>
</dbReference>
<dbReference type="FunFam" id="1.10.10.10:FF:000001">
    <property type="entry name" value="LysR family transcriptional regulator"/>
    <property type="match status" value="1"/>
</dbReference>
<dbReference type="Proteomes" id="UP000037425">
    <property type="component" value="Unassembled WGS sequence"/>
</dbReference>
<name>A0A0L8BE94_ENSAD</name>
<dbReference type="PROSITE" id="PS50931">
    <property type="entry name" value="HTH_LYSR"/>
    <property type="match status" value="1"/>
</dbReference>
<dbReference type="Pfam" id="PF00126">
    <property type="entry name" value="HTH_1"/>
    <property type="match status" value="1"/>
</dbReference>
<gene>
    <name evidence="6" type="ORF">AC244_32940</name>
</gene>
<dbReference type="OrthoDB" id="8300238at2"/>
<evidence type="ECO:0000256" key="3">
    <source>
        <dbReference type="ARBA" id="ARBA00023125"/>
    </source>
</evidence>
<dbReference type="InterPro" id="IPR036388">
    <property type="entry name" value="WH-like_DNA-bd_sf"/>
</dbReference>
<evidence type="ECO:0000313" key="6">
    <source>
        <dbReference type="EMBL" id="KOF12895.1"/>
    </source>
</evidence>
<evidence type="ECO:0000256" key="4">
    <source>
        <dbReference type="ARBA" id="ARBA00023163"/>
    </source>
</evidence>
<organism evidence="6 7">
    <name type="scientific">Ensifer adhaerens</name>
    <name type="common">Sinorhizobium morelense</name>
    <dbReference type="NCBI Taxonomy" id="106592"/>
    <lineage>
        <taxon>Bacteria</taxon>
        <taxon>Pseudomonadati</taxon>
        <taxon>Pseudomonadota</taxon>
        <taxon>Alphaproteobacteria</taxon>
        <taxon>Hyphomicrobiales</taxon>
        <taxon>Rhizobiaceae</taxon>
        <taxon>Sinorhizobium/Ensifer group</taxon>
        <taxon>Ensifer</taxon>
    </lineage>
</organism>
<dbReference type="Pfam" id="PF03466">
    <property type="entry name" value="LysR_substrate"/>
    <property type="match status" value="1"/>
</dbReference>
<dbReference type="Gene3D" id="1.10.10.10">
    <property type="entry name" value="Winged helix-like DNA-binding domain superfamily/Winged helix DNA-binding domain"/>
    <property type="match status" value="1"/>
</dbReference>
<feature type="domain" description="HTH lysR-type" evidence="5">
    <location>
        <begin position="6"/>
        <end position="63"/>
    </location>
</feature>
<dbReference type="RefSeq" id="WP_053253021.1">
    <property type="nucleotide sequence ID" value="NZ_LGAP01000046.1"/>
</dbReference>
<dbReference type="InterPro" id="IPR005119">
    <property type="entry name" value="LysR_subst-bd"/>
</dbReference>
<reference evidence="7" key="1">
    <citation type="submission" date="2015-07" db="EMBL/GenBank/DDBJ databases">
        <title>Whole genome sequence of an Ensifer adhaerens strain isolated from a cave pool in the Wind Cave National Park.</title>
        <authorList>
            <person name="Eng W.W.H."/>
            <person name="Gan H.M."/>
            <person name="Barton H.A."/>
            <person name="Savka M.A."/>
        </authorList>
    </citation>
    <scope>NUCLEOTIDE SEQUENCE [LARGE SCALE GENOMIC DNA]</scope>
    <source>
        <strain evidence="7">SD006</strain>
    </source>
</reference>
<protein>
    <submittedName>
        <fullName evidence="6">LuxR family transcriptional regulator</fullName>
    </submittedName>
</protein>
<dbReference type="AlphaFoldDB" id="A0A0L8BE94"/>
<dbReference type="InterPro" id="IPR036390">
    <property type="entry name" value="WH_DNA-bd_sf"/>
</dbReference>
<accession>A0A0L8BE94</accession>
<dbReference type="PATRIC" id="fig|106592.7.peg.6066"/>